<protein>
    <submittedName>
        <fullName evidence="1">Uncharacterized protein</fullName>
    </submittedName>
</protein>
<dbReference type="OrthoDB" id="2858906at2"/>
<name>A0A0M2SSX4_9BACI</name>
<dbReference type="AlphaFoldDB" id="A0A0M2SSX4"/>
<evidence type="ECO:0000313" key="1">
    <source>
        <dbReference type="EMBL" id="KKK36077.1"/>
    </source>
</evidence>
<proteinExistence type="predicted"/>
<comment type="caution">
    <text evidence="1">The sequence shown here is derived from an EMBL/GenBank/DDBJ whole genome shotgun (WGS) entry which is preliminary data.</text>
</comment>
<sequence length="141" mass="16306">MTILNYLGCNFILPYSEGDSDNKILIMESISGDEALASVKKHFTTKYVYQLFAPWGSGIWFNKHYRNEYPKSNTESQESFLSLCHLLDANLQAGDYCELYICWAGEEGEDRNMELDQIINLNAFDINKIQIYEKTLLVIQK</sequence>
<dbReference type="EMBL" id="LAYY01000044">
    <property type="protein sequence ID" value="KKK36077.1"/>
    <property type="molecule type" value="Genomic_DNA"/>
</dbReference>
<gene>
    <name evidence="1" type="ORF">WQ57_21395</name>
</gene>
<dbReference type="Proteomes" id="UP000034166">
    <property type="component" value="Unassembled WGS sequence"/>
</dbReference>
<organism evidence="1 2">
    <name type="scientific">Mesobacillus campisalis</name>
    <dbReference type="NCBI Taxonomy" id="1408103"/>
    <lineage>
        <taxon>Bacteria</taxon>
        <taxon>Bacillati</taxon>
        <taxon>Bacillota</taxon>
        <taxon>Bacilli</taxon>
        <taxon>Bacillales</taxon>
        <taxon>Bacillaceae</taxon>
        <taxon>Mesobacillus</taxon>
    </lineage>
</organism>
<dbReference type="RefSeq" id="WP_046525778.1">
    <property type="nucleotide sequence ID" value="NZ_LAYY01000044.1"/>
</dbReference>
<accession>A0A0M2SSX4</accession>
<dbReference type="PATRIC" id="fig|1408103.3.peg.4706"/>
<evidence type="ECO:0000313" key="2">
    <source>
        <dbReference type="Proteomes" id="UP000034166"/>
    </source>
</evidence>
<reference evidence="1 2" key="1">
    <citation type="submission" date="2015-04" db="EMBL/GenBank/DDBJ databases">
        <title>Taxonomic description and genome sequence of Bacillus campisalis sp. nov., a novel member of the genus Bacillus isolated from solar saltern.</title>
        <authorList>
            <person name="Mathan Kumar R."/>
            <person name="Kaur G."/>
            <person name="Kumar A."/>
            <person name="Singh N.K."/>
            <person name="Kaur N."/>
            <person name="Kumar N."/>
            <person name="Mayilraj S."/>
        </authorList>
    </citation>
    <scope>NUCLEOTIDE SEQUENCE [LARGE SCALE GENOMIC DNA]</scope>
    <source>
        <strain evidence="1 2">SA2-6</strain>
    </source>
</reference>
<keyword evidence="2" id="KW-1185">Reference proteome</keyword>